<feature type="region of interest" description="Disordered" evidence="1">
    <location>
        <begin position="25"/>
        <end position="54"/>
    </location>
</feature>
<dbReference type="Pfam" id="PF01408">
    <property type="entry name" value="GFO_IDH_MocA"/>
    <property type="match status" value="1"/>
</dbReference>
<dbReference type="Gene3D" id="3.40.50.720">
    <property type="entry name" value="NAD(P)-binding Rossmann-like Domain"/>
    <property type="match status" value="1"/>
</dbReference>
<proteinExistence type="predicted"/>
<name>A0ABS4IY16_9BACL</name>
<organism evidence="3 4">
    <name type="scientific">Paenibacillus eucommiae</name>
    <dbReference type="NCBI Taxonomy" id="1355755"/>
    <lineage>
        <taxon>Bacteria</taxon>
        <taxon>Bacillati</taxon>
        <taxon>Bacillota</taxon>
        <taxon>Bacilli</taxon>
        <taxon>Bacillales</taxon>
        <taxon>Paenibacillaceae</taxon>
        <taxon>Paenibacillus</taxon>
    </lineage>
</organism>
<protein>
    <submittedName>
        <fullName evidence="3">Dehydrogenase</fullName>
    </submittedName>
</protein>
<feature type="compositionally biased region" description="Polar residues" evidence="1">
    <location>
        <begin position="35"/>
        <end position="54"/>
    </location>
</feature>
<sequence length="368" mass="40882">MRAHEESFEASGSSSAKQLERLVTLEQGEKPATNAKRTTNTEPTTNGESATNTKPLRLAMLGMVDGNGHPYSWSAIFNGYDPEEMKHCPYPGIPVYLDKEPKETLQIQGARVTHIWTDDPEDAKRASRASLVPNVVLRPEEVIGHVDGVLVATDKGGEHVERCRPFVEAGIPVFVDKPLVDNEADLLVFTDWVNRGKAILSSSAMRYCKEFMPYRLSKSELGEIRFATITTSKSWERYGIHALESIYPILGPGFVSIRNSGTVERNVVHIKHRSGADVVVAAHSDMSGSFGLLQLCGTAGHAFVKSKDSFFSFKAQLQSFVDYVQTGQRPFPFDETIELMKLIIAGIRSREQQGREVFLKEIAPNREL</sequence>
<dbReference type="InterPro" id="IPR000683">
    <property type="entry name" value="Gfo/Idh/MocA-like_OxRdtase_N"/>
</dbReference>
<comment type="caution">
    <text evidence="3">The sequence shown here is derived from an EMBL/GenBank/DDBJ whole genome shotgun (WGS) entry which is preliminary data.</text>
</comment>
<dbReference type="Proteomes" id="UP001519287">
    <property type="component" value="Unassembled WGS sequence"/>
</dbReference>
<dbReference type="RefSeq" id="WP_245375674.1">
    <property type="nucleotide sequence ID" value="NZ_JAGGLB010000013.1"/>
</dbReference>
<dbReference type="InterPro" id="IPR036291">
    <property type="entry name" value="NAD(P)-bd_dom_sf"/>
</dbReference>
<keyword evidence="4" id="KW-1185">Reference proteome</keyword>
<evidence type="ECO:0000313" key="3">
    <source>
        <dbReference type="EMBL" id="MBP1992462.1"/>
    </source>
</evidence>
<gene>
    <name evidence="3" type="ORF">J2Z66_004070</name>
</gene>
<dbReference type="SUPFAM" id="SSF51735">
    <property type="entry name" value="NAD(P)-binding Rossmann-fold domains"/>
    <property type="match status" value="1"/>
</dbReference>
<evidence type="ECO:0000259" key="2">
    <source>
        <dbReference type="Pfam" id="PF01408"/>
    </source>
</evidence>
<feature type="domain" description="Gfo/Idh/MocA-like oxidoreductase N-terminal" evidence="2">
    <location>
        <begin position="108"/>
        <end position="185"/>
    </location>
</feature>
<reference evidence="3 4" key="1">
    <citation type="submission" date="2021-03" db="EMBL/GenBank/DDBJ databases">
        <title>Genomic Encyclopedia of Type Strains, Phase IV (KMG-IV): sequencing the most valuable type-strain genomes for metagenomic binning, comparative biology and taxonomic classification.</title>
        <authorList>
            <person name="Goeker M."/>
        </authorList>
    </citation>
    <scope>NUCLEOTIDE SEQUENCE [LARGE SCALE GENOMIC DNA]</scope>
    <source>
        <strain evidence="3 4">DSM 26048</strain>
    </source>
</reference>
<evidence type="ECO:0000313" key="4">
    <source>
        <dbReference type="Proteomes" id="UP001519287"/>
    </source>
</evidence>
<accession>A0ABS4IY16</accession>
<evidence type="ECO:0000256" key="1">
    <source>
        <dbReference type="SAM" id="MobiDB-lite"/>
    </source>
</evidence>
<dbReference type="EMBL" id="JAGGLB010000013">
    <property type="protein sequence ID" value="MBP1992462.1"/>
    <property type="molecule type" value="Genomic_DNA"/>
</dbReference>